<dbReference type="EMBL" id="MU826358">
    <property type="protein sequence ID" value="KAJ7379369.1"/>
    <property type="molecule type" value="Genomic_DNA"/>
</dbReference>
<feature type="region of interest" description="Disordered" evidence="1">
    <location>
        <begin position="151"/>
        <end position="174"/>
    </location>
</feature>
<dbReference type="OrthoDB" id="10403267at2759"/>
<comment type="caution">
    <text evidence="2">The sequence shown here is derived from an EMBL/GenBank/DDBJ whole genome shotgun (WGS) entry which is preliminary data.</text>
</comment>
<evidence type="ECO:0000313" key="2">
    <source>
        <dbReference type="EMBL" id="KAJ7379369.1"/>
    </source>
</evidence>
<organism evidence="2 3">
    <name type="scientific">Desmophyllum pertusum</name>
    <dbReference type="NCBI Taxonomy" id="174260"/>
    <lineage>
        <taxon>Eukaryota</taxon>
        <taxon>Metazoa</taxon>
        <taxon>Cnidaria</taxon>
        <taxon>Anthozoa</taxon>
        <taxon>Hexacorallia</taxon>
        <taxon>Scleractinia</taxon>
        <taxon>Caryophylliina</taxon>
        <taxon>Caryophylliidae</taxon>
        <taxon>Desmophyllum</taxon>
    </lineage>
</organism>
<feature type="compositionally biased region" description="Polar residues" evidence="1">
    <location>
        <begin position="1"/>
        <end position="10"/>
    </location>
</feature>
<dbReference type="Proteomes" id="UP001163046">
    <property type="component" value="Unassembled WGS sequence"/>
</dbReference>
<evidence type="ECO:0000256" key="1">
    <source>
        <dbReference type="SAM" id="MobiDB-lite"/>
    </source>
</evidence>
<protein>
    <submittedName>
        <fullName evidence="2">Uncharacterized protein</fullName>
    </submittedName>
</protein>
<dbReference type="AlphaFoldDB" id="A0A9W9ZE89"/>
<evidence type="ECO:0000313" key="3">
    <source>
        <dbReference type="Proteomes" id="UP001163046"/>
    </source>
</evidence>
<keyword evidence="3" id="KW-1185">Reference proteome</keyword>
<reference evidence="2" key="1">
    <citation type="submission" date="2023-01" db="EMBL/GenBank/DDBJ databases">
        <title>Genome assembly of the deep-sea coral Lophelia pertusa.</title>
        <authorList>
            <person name="Herrera S."/>
            <person name="Cordes E."/>
        </authorList>
    </citation>
    <scope>NUCLEOTIDE SEQUENCE</scope>
    <source>
        <strain evidence="2">USNM1676648</strain>
        <tissue evidence="2">Polyp</tissue>
    </source>
</reference>
<proteinExistence type="predicted"/>
<accession>A0A9W9ZE89</accession>
<sequence length="253" mass="28458">MELGLQSSQVRHVKQSFVPPFKDSNRAVEMPPPSPPMLDDILSQMSQRELSSTQLFRSNAAEYFNNARNKASSSIDLSSFGKGGASFHNSQLNHKHSNDWFASGSQITHSGYLQPSQLTINEEETDYGDEEVVQDSPELFTQRSDFHLYGDPFETPDLEHAENSEEDEENHRSYQVPAPQYNFDTPGQLVIPVFGDRPGNTNTAIGLRSINEIRDVHRQTTGDMAPRQGLAKPLFLNWLSFGNYEHRTGDIQG</sequence>
<feature type="region of interest" description="Disordered" evidence="1">
    <location>
        <begin position="1"/>
        <end position="39"/>
    </location>
</feature>
<name>A0A9W9ZE89_9CNID</name>
<gene>
    <name evidence="2" type="ORF">OS493_016605</name>
</gene>